<evidence type="ECO:0000256" key="5">
    <source>
        <dbReference type="ARBA" id="ARBA00022692"/>
    </source>
</evidence>
<feature type="transmembrane region" description="Helical" evidence="11">
    <location>
        <begin position="12"/>
        <end position="32"/>
    </location>
</feature>
<keyword evidence="11" id="KW-1133">Transmembrane helix</keyword>
<evidence type="ECO:0000256" key="3">
    <source>
        <dbReference type="ARBA" id="ARBA00022448"/>
    </source>
</evidence>
<dbReference type="EMBL" id="JBHTCC010000001">
    <property type="protein sequence ID" value="MFC7297366.1"/>
    <property type="molecule type" value="Genomic_DNA"/>
</dbReference>
<evidence type="ECO:0000256" key="6">
    <source>
        <dbReference type="ARBA" id="ARBA00022729"/>
    </source>
</evidence>
<dbReference type="PANTHER" id="PTHR34501:SF9">
    <property type="entry name" value="MAJOR OUTER MEMBRANE PROTEIN P.IA"/>
    <property type="match status" value="1"/>
</dbReference>
<evidence type="ECO:0000313" key="14">
    <source>
        <dbReference type="Proteomes" id="UP001596379"/>
    </source>
</evidence>
<comment type="caution">
    <text evidence="13">The sequence shown here is derived from an EMBL/GenBank/DDBJ whole genome shotgun (WGS) entry which is preliminary data.</text>
</comment>
<keyword evidence="9 11" id="KW-0472">Membrane</keyword>
<accession>A0ABW2J1K5</accession>
<evidence type="ECO:0000256" key="11">
    <source>
        <dbReference type="SAM" id="Phobius"/>
    </source>
</evidence>
<keyword evidence="6" id="KW-0732">Signal</keyword>
<dbReference type="Proteomes" id="UP001596379">
    <property type="component" value="Unassembled WGS sequence"/>
</dbReference>
<dbReference type="CDD" id="cd00342">
    <property type="entry name" value="gram_neg_porins"/>
    <property type="match status" value="1"/>
</dbReference>
<dbReference type="Pfam" id="PF13609">
    <property type="entry name" value="Porin_4"/>
    <property type="match status" value="1"/>
</dbReference>
<dbReference type="RefSeq" id="WP_382232527.1">
    <property type="nucleotide sequence ID" value="NZ_JBHTCC010000001.1"/>
</dbReference>
<dbReference type="InterPro" id="IPR023614">
    <property type="entry name" value="Porin_dom_sf"/>
</dbReference>
<dbReference type="InterPro" id="IPR050298">
    <property type="entry name" value="Gram-neg_bact_OMP"/>
</dbReference>
<comment type="subunit">
    <text evidence="2">Homotrimer.</text>
</comment>
<evidence type="ECO:0000256" key="10">
    <source>
        <dbReference type="ARBA" id="ARBA00023237"/>
    </source>
</evidence>
<evidence type="ECO:0000313" key="13">
    <source>
        <dbReference type="EMBL" id="MFC7297366.1"/>
    </source>
</evidence>
<evidence type="ECO:0000256" key="9">
    <source>
        <dbReference type="ARBA" id="ARBA00023136"/>
    </source>
</evidence>
<name>A0ABW2J1K5_9BURK</name>
<keyword evidence="7" id="KW-0406">Ion transport</keyword>
<evidence type="ECO:0000256" key="8">
    <source>
        <dbReference type="ARBA" id="ARBA00023114"/>
    </source>
</evidence>
<keyword evidence="14" id="KW-1185">Reference proteome</keyword>
<dbReference type="Gene3D" id="2.40.160.10">
    <property type="entry name" value="Porin"/>
    <property type="match status" value="1"/>
</dbReference>
<keyword evidence="10" id="KW-0998">Cell outer membrane</keyword>
<gene>
    <name evidence="13" type="ORF">ACFQO0_02825</name>
</gene>
<comment type="subcellular location">
    <subcellularLocation>
        <location evidence="1">Cell outer membrane</location>
        <topology evidence="1">Multi-pass membrane protein</topology>
    </subcellularLocation>
</comment>
<evidence type="ECO:0000256" key="4">
    <source>
        <dbReference type="ARBA" id="ARBA00022452"/>
    </source>
</evidence>
<protein>
    <submittedName>
        <fullName evidence="13">Porin</fullName>
    </submittedName>
</protein>
<dbReference type="SUPFAM" id="SSF56935">
    <property type="entry name" value="Porins"/>
    <property type="match status" value="1"/>
</dbReference>
<keyword evidence="3" id="KW-0813">Transport</keyword>
<proteinExistence type="predicted"/>
<keyword evidence="8" id="KW-0626">Porin</keyword>
<evidence type="ECO:0000256" key="1">
    <source>
        <dbReference type="ARBA" id="ARBA00004571"/>
    </source>
</evidence>
<evidence type="ECO:0000259" key="12">
    <source>
        <dbReference type="Pfam" id="PF13609"/>
    </source>
</evidence>
<evidence type="ECO:0000256" key="7">
    <source>
        <dbReference type="ARBA" id="ARBA00023065"/>
    </source>
</evidence>
<dbReference type="InterPro" id="IPR033900">
    <property type="entry name" value="Gram_neg_porin_domain"/>
</dbReference>
<feature type="domain" description="Porin" evidence="12">
    <location>
        <begin position="21"/>
        <end position="312"/>
    </location>
</feature>
<keyword evidence="4" id="KW-1134">Transmembrane beta strand</keyword>
<reference evidence="14" key="1">
    <citation type="journal article" date="2019" name="Int. J. Syst. Evol. Microbiol.">
        <title>The Global Catalogue of Microorganisms (GCM) 10K type strain sequencing project: providing services to taxonomists for standard genome sequencing and annotation.</title>
        <authorList>
            <consortium name="The Broad Institute Genomics Platform"/>
            <consortium name="The Broad Institute Genome Sequencing Center for Infectious Disease"/>
            <person name="Wu L."/>
            <person name="Ma J."/>
        </authorList>
    </citation>
    <scope>NUCLEOTIDE SEQUENCE [LARGE SCALE GENOMIC DNA]</scope>
    <source>
        <strain evidence="14">CCUG 36956</strain>
    </source>
</reference>
<sequence length="330" mass="36398">MPFPLYIKEDKIISIRPAYIAIAMIALLSSTYSSAQSNVEMYGYIDIGIVKESGDSPKMERGYNNWLGFRGRENLGNGLEAIFNIETRFKLDTGETERSTTFWQGESTVGLASKDYGTVHLGRALTPLWNTVWKYEPWVNSGFNASLASYQTGSYSSDGVHDIELGYADFSRISDGFFYSSPTWNGIAVQAAIKIDDDAAAGSRARGTSISYSKDAFSAAASYEVNARNDDIFYLAAKYSIGDATIMGSHAQTRQTGLTAERTWLIATTYAIGADMIRAGYGRNQKNDNHKISTGYVHTLSKRTTLYADLYREQLVDAKTGMALGITHTF</sequence>
<dbReference type="PANTHER" id="PTHR34501">
    <property type="entry name" value="PROTEIN YDDL-RELATED"/>
    <property type="match status" value="1"/>
</dbReference>
<organism evidence="13 14">
    <name type="scientific">Herminiimonas aquatilis</name>
    <dbReference type="NCBI Taxonomy" id="345342"/>
    <lineage>
        <taxon>Bacteria</taxon>
        <taxon>Pseudomonadati</taxon>
        <taxon>Pseudomonadota</taxon>
        <taxon>Betaproteobacteria</taxon>
        <taxon>Burkholderiales</taxon>
        <taxon>Oxalobacteraceae</taxon>
        <taxon>Herminiimonas</taxon>
    </lineage>
</organism>
<keyword evidence="5 11" id="KW-0812">Transmembrane</keyword>
<evidence type="ECO:0000256" key="2">
    <source>
        <dbReference type="ARBA" id="ARBA00011233"/>
    </source>
</evidence>